<dbReference type="Gene3D" id="3.10.590.10">
    <property type="entry name" value="ph1033 like domains"/>
    <property type="match status" value="1"/>
</dbReference>
<keyword evidence="3" id="KW-1185">Reference proteome</keyword>
<comment type="caution">
    <text evidence="2">The sequence shown here is derived from an EMBL/GenBank/DDBJ whole genome shotgun (WGS) entry which is preliminary data.</text>
</comment>
<dbReference type="SMART" id="SM00382">
    <property type="entry name" value="AAA"/>
    <property type="match status" value="1"/>
</dbReference>
<accession>A0A6I0F4N1</accession>
<dbReference type="Pfam" id="PF01878">
    <property type="entry name" value="EVE"/>
    <property type="match status" value="1"/>
</dbReference>
<sequence length="607" mass="70869">MKKSYSWTKPNIPHLIGRKKVDLSTFEYGIHIPLDFISDFVQANDGFHLERGEKRIEIFLIHETIRYKASLHNVNRQKTDGDVLQIRYDNNEEMKQLLRERLNRSYSYIQEQKAIKEDSSRIKLPNEIGEYIDFYETGRPFEYRIELIAAGNIEALTSTETPSRKTDDDEINTWIFQANPKKYDLSRALHALEKLTWGTFRYKAKIRKGHKVYLWEAGEKSGLVATATVLTDPEIVQAAPEEEPYFIAREIERVGVWLKIGAILPERILRKDILDHPVLKDMLIIRQANGTNFPVTAEQEEAIEALIQSKEQVKAIYDDETMMDAPTVFSPNPEYSLIKCAEETGVSEEDLSNWIRVIQSKGQAIFYGPPGTGKTYLAQRLAKHLIGDGNGFQKLIQFHPAYAYEDFIQGIRPAVNRHGQLEYKLTPGRFMEFCQEAEKRNGICVLIIDEINRANLTRVFGELMYLLEYRDRNIPLSCSGHFTIPQNVRIIGTMNTADRSIALVDYALRRRFAFIPLRPDYEVLRRFHQNNQFPVELLIKILQELNRLINDPHYEIGISFFLKNNLEESLTDVWQFEIEPYLEEYFFDRADQWQDYRWSHIKGKLKL</sequence>
<dbReference type="SUPFAM" id="SSF88697">
    <property type="entry name" value="PUA domain-like"/>
    <property type="match status" value="1"/>
</dbReference>
<dbReference type="GO" id="GO:0005524">
    <property type="term" value="F:ATP binding"/>
    <property type="evidence" value="ECO:0007669"/>
    <property type="project" value="InterPro"/>
</dbReference>
<dbReference type="CDD" id="cd00009">
    <property type="entry name" value="AAA"/>
    <property type="match status" value="1"/>
</dbReference>
<dbReference type="Pfam" id="PF07728">
    <property type="entry name" value="AAA_5"/>
    <property type="match status" value="1"/>
</dbReference>
<protein>
    <submittedName>
        <fullName evidence="2">EVE domain-containing protein</fullName>
    </submittedName>
</protein>
<evidence type="ECO:0000313" key="3">
    <source>
        <dbReference type="Proteomes" id="UP000468766"/>
    </source>
</evidence>
<dbReference type="GO" id="GO:0016887">
    <property type="term" value="F:ATP hydrolysis activity"/>
    <property type="evidence" value="ECO:0007669"/>
    <property type="project" value="InterPro"/>
</dbReference>
<dbReference type="InterPro" id="IPR015947">
    <property type="entry name" value="PUA-like_sf"/>
</dbReference>
<dbReference type="EMBL" id="WBXO01000007">
    <property type="protein sequence ID" value="KAB2952170.1"/>
    <property type="molecule type" value="Genomic_DNA"/>
</dbReference>
<dbReference type="InterPro" id="IPR003593">
    <property type="entry name" value="AAA+_ATPase"/>
</dbReference>
<dbReference type="AlphaFoldDB" id="A0A6I0F4N1"/>
<dbReference type="Gene3D" id="3.40.50.300">
    <property type="entry name" value="P-loop containing nucleotide triphosphate hydrolases"/>
    <property type="match status" value="1"/>
</dbReference>
<name>A0A6I0F4N1_9FIRM</name>
<dbReference type="InterPro" id="IPR011704">
    <property type="entry name" value="ATPase_dyneun-rel_AAA"/>
</dbReference>
<dbReference type="PANTHER" id="PTHR37291">
    <property type="entry name" value="5-METHYLCYTOSINE-SPECIFIC RESTRICTION ENZYME B"/>
    <property type="match status" value="1"/>
</dbReference>
<dbReference type="InterPro" id="IPR002740">
    <property type="entry name" value="EVE_domain"/>
</dbReference>
<dbReference type="InterPro" id="IPR052934">
    <property type="entry name" value="Methyl-DNA_Rec/Restrict_Enz"/>
</dbReference>
<evidence type="ECO:0000259" key="1">
    <source>
        <dbReference type="SMART" id="SM00382"/>
    </source>
</evidence>
<organism evidence="2 3">
    <name type="scientific">Heliorestis acidaminivorans</name>
    <dbReference type="NCBI Taxonomy" id="553427"/>
    <lineage>
        <taxon>Bacteria</taxon>
        <taxon>Bacillati</taxon>
        <taxon>Bacillota</taxon>
        <taxon>Clostridia</taxon>
        <taxon>Eubacteriales</taxon>
        <taxon>Heliobacteriaceae</taxon>
        <taxon>Heliorestis</taxon>
    </lineage>
</organism>
<evidence type="ECO:0000313" key="2">
    <source>
        <dbReference type="EMBL" id="KAB2952170.1"/>
    </source>
</evidence>
<dbReference type="RefSeq" id="WP_151620549.1">
    <property type="nucleotide sequence ID" value="NZ_WBXO01000007.1"/>
</dbReference>
<dbReference type="Proteomes" id="UP000468766">
    <property type="component" value="Unassembled WGS sequence"/>
</dbReference>
<dbReference type="PANTHER" id="PTHR37291:SF1">
    <property type="entry name" value="TYPE IV METHYL-DIRECTED RESTRICTION ENZYME ECOKMCRB SUBUNIT"/>
    <property type="match status" value="1"/>
</dbReference>
<feature type="domain" description="AAA+ ATPase" evidence="1">
    <location>
        <begin position="360"/>
        <end position="518"/>
    </location>
</feature>
<proteinExistence type="predicted"/>
<dbReference type="SUPFAM" id="SSF52540">
    <property type="entry name" value="P-loop containing nucleoside triphosphate hydrolases"/>
    <property type="match status" value="1"/>
</dbReference>
<dbReference type="OrthoDB" id="9781481at2"/>
<dbReference type="InterPro" id="IPR027417">
    <property type="entry name" value="P-loop_NTPase"/>
</dbReference>
<reference evidence="2 3" key="1">
    <citation type="submission" date="2019-10" db="EMBL/GenBank/DDBJ databases">
        <title>Whole-genome sequence of the extremophile Heliorestis acidaminivorans DSM 24790.</title>
        <authorList>
            <person name="Kyndt J.A."/>
            <person name="Meyer T.E."/>
        </authorList>
    </citation>
    <scope>NUCLEOTIDE SEQUENCE [LARGE SCALE GENOMIC DNA]</scope>
    <source>
        <strain evidence="2 3">DSM 24790</strain>
    </source>
</reference>
<gene>
    <name evidence="2" type="ORF">F9B85_10180</name>
</gene>